<evidence type="ECO:0000313" key="3">
    <source>
        <dbReference type="EMBL" id="CAD6185611.1"/>
    </source>
</evidence>
<sequence>MGLKPPNDEIPSLLSIMDDHDDVSRRYDDLVLKDNNAPTSSCDDAAEVEAAAAMSEKSLPPQSPLLSHALDYIKPLHVQVNGFPGSFESLSAARSSSRDSTFSSYSSSPATTVNRTTNKFSSSSPSVRLPTGPESSPFPRPMSIAGPSGASLSRDVMGPPSSSTSIHSMLSPAAATMTSVNNGLSMKQCEPGASPSGTAATTICRPRILSHSLKQRQEDSSSPQAILALPPHRLHSVQQQSNNMVNTAAQQRKEADNAKRKQFNERIHRLKETKELHFFIQQMDGQSDTQTAMLLRRFNKSSYSRDLPSTIRHNVFDEELKDTSQALLKSLREGVIARKYAQHVEDVTDESDVETIDEFPAIASISCSAKKVNAGRLQWMEDKIRFGLQDARCTHFLEEKSKELKLVENELSYARQTLGVRFQGDPPFLPRKKRRRYRRTEMEYAPGVREFCNRMEEDAGCARARPLISYTRGKLIRNLHRNEDPSLAGMASADPTGASAVSLLTTVVTVSASGERHLEHEEMFDDEWDPTKPYACLSPDVDCDVLRRVAPPDFKPFESRMLSYFHRLSMVPAMTLRRTAERSTMSATGDDEKTRNGVKRVVHKERKPAREEYNRRRQQETAELTSDDDDDDFEEEDLFEDSDYFPKHAKSRRRGSRDSELMRRARRGKTRLRTTFANGSQRVPPVRSREWHIDDFYLEDPTTLPLPQKLTYARIHVPKWDVLAGEGQGEEGGNEDAEAENEALFETKEDDLLITVARSHHALTYLEREKVKRDLMKKTRANAISSGTPTATAAATTIIPSSTAPAFGQSNNGNYGDEVQMSEEEVLKDLPPFDLSQVISPKLVHRLHGSTEKPFTRREFPIVPER</sequence>
<organism evidence="3 4">
    <name type="scientific">Caenorhabditis auriculariae</name>
    <dbReference type="NCBI Taxonomy" id="2777116"/>
    <lineage>
        <taxon>Eukaryota</taxon>
        <taxon>Metazoa</taxon>
        <taxon>Ecdysozoa</taxon>
        <taxon>Nematoda</taxon>
        <taxon>Chromadorea</taxon>
        <taxon>Rhabditida</taxon>
        <taxon>Rhabditina</taxon>
        <taxon>Rhabditomorpha</taxon>
        <taxon>Rhabditoidea</taxon>
        <taxon>Rhabditidae</taxon>
        <taxon>Peloderinae</taxon>
        <taxon>Caenorhabditis</taxon>
    </lineage>
</organism>
<feature type="compositionally biased region" description="Low complexity" evidence="2">
    <location>
        <begin position="98"/>
        <end position="108"/>
    </location>
</feature>
<evidence type="ECO:0000313" key="4">
    <source>
        <dbReference type="Proteomes" id="UP000835052"/>
    </source>
</evidence>
<protein>
    <recommendedName>
        <fullName evidence="5">PEHE domain-containing protein</fullName>
    </recommendedName>
</protein>
<evidence type="ECO:0000256" key="2">
    <source>
        <dbReference type="SAM" id="MobiDB-lite"/>
    </source>
</evidence>
<feature type="region of interest" description="Disordered" evidence="2">
    <location>
        <begin position="579"/>
        <end position="670"/>
    </location>
</feature>
<dbReference type="EMBL" id="CAJGYM010000003">
    <property type="protein sequence ID" value="CAD6185611.1"/>
    <property type="molecule type" value="Genomic_DNA"/>
</dbReference>
<feature type="compositionally biased region" description="Basic residues" evidence="2">
    <location>
        <begin position="596"/>
        <end position="607"/>
    </location>
</feature>
<keyword evidence="4" id="KW-1185">Reference proteome</keyword>
<proteinExistence type="predicted"/>
<dbReference type="Proteomes" id="UP000835052">
    <property type="component" value="Unassembled WGS sequence"/>
</dbReference>
<dbReference type="OrthoDB" id="5877532at2759"/>
<name>A0A8S1GRP8_9PELO</name>
<accession>A0A8S1GRP8</accession>
<feature type="compositionally biased region" description="Polar residues" evidence="2">
    <location>
        <begin position="109"/>
        <end position="126"/>
    </location>
</feature>
<evidence type="ECO:0008006" key="5">
    <source>
        <dbReference type="Google" id="ProtNLM"/>
    </source>
</evidence>
<dbReference type="AlphaFoldDB" id="A0A8S1GRP8"/>
<keyword evidence="1" id="KW-0175">Coiled coil</keyword>
<feature type="compositionally biased region" description="Acidic residues" evidence="2">
    <location>
        <begin position="625"/>
        <end position="643"/>
    </location>
</feature>
<feature type="region of interest" description="Disordered" evidence="2">
    <location>
        <begin position="98"/>
        <end position="167"/>
    </location>
</feature>
<feature type="coiled-coil region" evidence="1">
    <location>
        <begin position="241"/>
        <end position="273"/>
    </location>
</feature>
<gene>
    <name evidence="3" type="ORF">CAUJ_LOCUS1530</name>
</gene>
<feature type="compositionally biased region" description="Basic and acidic residues" evidence="2">
    <location>
        <begin position="608"/>
        <end position="620"/>
    </location>
</feature>
<reference evidence="3" key="1">
    <citation type="submission" date="2020-10" db="EMBL/GenBank/DDBJ databases">
        <authorList>
            <person name="Kikuchi T."/>
        </authorList>
    </citation>
    <scope>NUCLEOTIDE SEQUENCE</scope>
    <source>
        <strain evidence="3">NKZ352</strain>
    </source>
</reference>
<evidence type="ECO:0000256" key="1">
    <source>
        <dbReference type="SAM" id="Coils"/>
    </source>
</evidence>
<comment type="caution">
    <text evidence="3">The sequence shown here is derived from an EMBL/GenBank/DDBJ whole genome shotgun (WGS) entry which is preliminary data.</text>
</comment>